<protein>
    <submittedName>
        <fullName evidence="1 3">Uncharacterized protein</fullName>
    </submittedName>
</protein>
<evidence type="ECO:0000313" key="2">
    <source>
        <dbReference type="Proteomes" id="UP000267606"/>
    </source>
</evidence>
<sequence>MIRWLSAKWMGNFPEWIIRGLKAKNYSTIIPKGQI</sequence>
<evidence type="ECO:0000313" key="1">
    <source>
        <dbReference type="EMBL" id="VDO49669.1"/>
    </source>
</evidence>
<dbReference type="AlphaFoldDB" id="A0A183HI57"/>
<dbReference type="EMBL" id="UZAJ01007306">
    <property type="protein sequence ID" value="VDO49669.1"/>
    <property type="molecule type" value="Genomic_DNA"/>
</dbReference>
<reference evidence="3" key="1">
    <citation type="submission" date="2016-06" db="UniProtKB">
        <authorList>
            <consortium name="WormBaseParasite"/>
        </authorList>
    </citation>
    <scope>IDENTIFICATION</scope>
</reference>
<dbReference type="WBParaSite" id="OFLC_0000716801-mRNA-1">
    <property type="protein sequence ID" value="OFLC_0000716801-mRNA-1"/>
    <property type="gene ID" value="OFLC_0000716801"/>
</dbReference>
<organism evidence="3">
    <name type="scientific">Onchocerca flexuosa</name>
    <dbReference type="NCBI Taxonomy" id="387005"/>
    <lineage>
        <taxon>Eukaryota</taxon>
        <taxon>Metazoa</taxon>
        <taxon>Ecdysozoa</taxon>
        <taxon>Nematoda</taxon>
        <taxon>Chromadorea</taxon>
        <taxon>Rhabditida</taxon>
        <taxon>Spirurina</taxon>
        <taxon>Spiruromorpha</taxon>
        <taxon>Filarioidea</taxon>
        <taxon>Onchocercidae</taxon>
        <taxon>Onchocerca</taxon>
    </lineage>
</organism>
<dbReference type="Proteomes" id="UP000267606">
    <property type="component" value="Unassembled WGS sequence"/>
</dbReference>
<proteinExistence type="predicted"/>
<gene>
    <name evidence="1" type="ORF">OFLC_LOCUS7169</name>
</gene>
<name>A0A183HI57_9BILA</name>
<accession>A0A183HI57</accession>
<evidence type="ECO:0000313" key="3">
    <source>
        <dbReference type="WBParaSite" id="OFLC_0000716801-mRNA-1"/>
    </source>
</evidence>
<keyword evidence="2" id="KW-1185">Reference proteome</keyword>
<reference evidence="1 2" key="2">
    <citation type="submission" date="2018-11" db="EMBL/GenBank/DDBJ databases">
        <authorList>
            <consortium name="Pathogen Informatics"/>
        </authorList>
    </citation>
    <scope>NUCLEOTIDE SEQUENCE [LARGE SCALE GENOMIC DNA]</scope>
</reference>